<comment type="caution">
    <text evidence="1">The sequence shown here is derived from an EMBL/GenBank/DDBJ whole genome shotgun (WGS) entry which is preliminary data.</text>
</comment>
<evidence type="ECO:0000313" key="2">
    <source>
        <dbReference type="Proteomes" id="UP000324222"/>
    </source>
</evidence>
<accession>A0A5B7IH93</accession>
<evidence type="ECO:0000313" key="1">
    <source>
        <dbReference type="EMBL" id="MPC84821.1"/>
    </source>
</evidence>
<name>A0A5B7IH93_PORTR</name>
<dbReference type="Proteomes" id="UP000324222">
    <property type="component" value="Unassembled WGS sequence"/>
</dbReference>
<dbReference type="AlphaFoldDB" id="A0A5B7IH93"/>
<reference evidence="1 2" key="1">
    <citation type="submission" date="2019-05" db="EMBL/GenBank/DDBJ databases">
        <title>Another draft genome of Portunus trituberculatus and its Hox gene families provides insights of decapod evolution.</title>
        <authorList>
            <person name="Jeong J.-H."/>
            <person name="Song I."/>
            <person name="Kim S."/>
            <person name="Choi T."/>
            <person name="Kim D."/>
            <person name="Ryu S."/>
            <person name="Kim W."/>
        </authorList>
    </citation>
    <scope>NUCLEOTIDE SEQUENCE [LARGE SCALE GENOMIC DNA]</scope>
    <source>
        <tissue evidence="1">Muscle</tissue>
    </source>
</reference>
<gene>
    <name evidence="1" type="ORF">E2C01_079571</name>
</gene>
<proteinExistence type="predicted"/>
<keyword evidence="2" id="KW-1185">Reference proteome</keyword>
<protein>
    <submittedName>
        <fullName evidence="1">Uncharacterized protein</fullName>
    </submittedName>
</protein>
<organism evidence="1 2">
    <name type="scientific">Portunus trituberculatus</name>
    <name type="common">Swimming crab</name>
    <name type="synonym">Neptunus trituberculatus</name>
    <dbReference type="NCBI Taxonomy" id="210409"/>
    <lineage>
        <taxon>Eukaryota</taxon>
        <taxon>Metazoa</taxon>
        <taxon>Ecdysozoa</taxon>
        <taxon>Arthropoda</taxon>
        <taxon>Crustacea</taxon>
        <taxon>Multicrustacea</taxon>
        <taxon>Malacostraca</taxon>
        <taxon>Eumalacostraca</taxon>
        <taxon>Eucarida</taxon>
        <taxon>Decapoda</taxon>
        <taxon>Pleocyemata</taxon>
        <taxon>Brachyura</taxon>
        <taxon>Eubrachyura</taxon>
        <taxon>Portunoidea</taxon>
        <taxon>Portunidae</taxon>
        <taxon>Portuninae</taxon>
        <taxon>Portunus</taxon>
    </lineage>
</organism>
<dbReference type="EMBL" id="VSRR010066524">
    <property type="protein sequence ID" value="MPC84821.1"/>
    <property type="molecule type" value="Genomic_DNA"/>
</dbReference>
<sequence length="58" mass="6335">MPDREPLLVAAKGPVCLAQHCSVGLGFELMKANDLLNHEPRIASAFCVRRAVTNDKKC</sequence>